<dbReference type="EMBL" id="KN840573">
    <property type="protein sequence ID" value="KIP04458.1"/>
    <property type="molecule type" value="Genomic_DNA"/>
</dbReference>
<dbReference type="Pfam" id="PF20151">
    <property type="entry name" value="DUF6533"/>
    <property type="match status" value="1"/>
</dbReference>
<proteinExistence type="predicted"/>
<dbReference type="HOGENOM" id="CLU_035509_1_1_1"/>
<dbReference type="STRING" id="745531.A0A0C3PFQ7"/>
<organism evidence="3 4">
    <name type="scientific">Phlebiopsis gigantea (strain 11061_1 CR5-6)</name>
    <name type="common">White-rot fungus</name>
    <name type="synonym">Peniophora gigantea</name>
    <dbReference type="NCBI Taxonomy" id="745531"/>
    <lineage>
        <taxon>Eukaryota</taxon>
        <taxon>Fungi</taxon>
        <taxon>Dikarya</taxon>
        <taxon>Basidiomycota</taxon>
        <taxon>Agaricomycotina</taxon>
        <taxon>Agaricomycetes</taxon>
        <taxon>Polyporales</taxon>
        <taxon>Phanerochaetaceae</taxon>
        <taxon>Phlebiopsis</taxon>
    </lineage>
</organism>
<accession>A0A0C3PFQ7</accession>
<feature type="transmembrane region" description="Helical" evidence="1">
    <location>
        <begin position="129"/>
        <end position="152"/>
    </location>
</feature>
<feature type="transmembrane region" description="Helical" evidence="1">
    <location>
        <begin position="245"/>
        <end position="264"/>
    </location>
</feature>
<evidence type="ECO:0000313" key="3">
    <source>
        <dbReference type="EMBL" id="KIP04458.1"/>
    </source>
</evidence>
<feature type="transmembrane region" description="Helical" evidence="1">
    <location>
        <begin position="220"/>
        <end position="239"/>
    </location>
</feature>
<keyword evidence="1" id="KW-0472">Membrane</keyword>
<sequence length="295" mass="33077">MENAAQSSALAAAFFSIDALEATKYLSAAGLVCALWDHAITLDDEIELVWKKKWDVTKFAFFFYRYGAEGSLIYVNYMLSGIRPHLSTNMYACKAFAVVLFAAVMLISVSSNVYIAIYHYQLWDRRKGAMIALLVAIACIYGPGIALAVIGMRADYKSTVYVAEMDICLVLSDSAEGTAFWGCMVGFDAFAILLAIVNALDRPYRQSTDVLSSLRRDGAAWFIGLFFLRLMNFVIFLTRPAPQKLLVAFFLWAMVPVTLARLIMRVENIKKASRKVHVWNPLSFTFESGRWSNPL</sequence>
<keyword evidence="4" id="KW-1185">Reference proteome</keyword>
<dbReference type="InterPro" id="IPR045340">
    <property type="entry name" value="DUF6533"/>
</dbReference>
<reference evidence="3 4" key="1">
    <citation type="journal article" date="2014" name="PLoS Genet.">
        <title>Analysis of the Phlebiopsis gigantea genome, transcriptome and secretome provides insight into its pioneer colonization strategies of wood.</title>
        <authorList>
            <person name="Hori C."/>
            <person name="Ishida T."/>
            <person name="Igarashi K."/>
            <person name="Samejima M."/>
            <person name="Suzuki H."/>
            <person name="Master E."/>
            <person name="Ferreira P."/>
            <person name="Ruiz-Duenas F.J."/>
            <person name="Held B."/>
            <person name="Canessa P."/>
            <person name="Larrondo L.F."/>
            <person name="Schmoll M."/>
            <person name="Druzhinina I.S."/>
            <person name="Kubicek C.P."/>
            <person name="Gaskell J.A."/>
            <person name="Kersten P."/>
            <person name="St John F."/>
            <person name="Glasner J."/>
            <person name="Sabat G."/>
            <person name="Splinter BonDurant S."/>
            <person name="Syed K."/>
            <person name="Yadav J."/>
            <person name="Mgbeahuruike A.C."/>
            <person name="Kovalchuk A."/>
            <person name="Asiegbu F.O."/>
            <person name="Lackner G."/>
            <person name="Hoffmeister D."/>
            <person name="Rencoret J."/>
            <person name="Gutierrez A."/>
            <person name="Sun H."/>
            <person name="Lindquist E."/>
            <person name="Barry K."/>
            <person name="Riley R."/>
            <person name="Grigoriev I.V."/>
            <person name="Henrissat B."/>
            <person name="Kues U."/>
            <person name="Berka R.M."/>
            <person name="Martinez A.T."/>
            <person name="Covert S.F."/>
            <person name="Blanchette R.A."/>
            <person name="Cullen D."/>
        </authorList>
    </citation>
    <scope>NUCLEOTIDE SEQUENCE [LARGE SCALE GENOMIC DNA]</scope>
    <source>
        <strain evidence="3 4">11061_1 CR5-6</strain>
    </source>
</reference>
<feature type="transmembrane region" description="Helical" evidence="1">
    <location>
        <begin position="95"/>
        <end position="117"/>
    </location>
</feature>
<evidence type="ECO:0000313" key="4">
    <source>
        <dbReference type="Proteomes" id="UP000053257"/>
    </source>
</evidence>
<feature type="domain" description="DUF6533" evidence="2">
    <location>
        <begin position="25"/>
        <end position="67"/>
    </location>
</feature>
<dbReference type="AlphaFoldDB" id="A0A0C3PFQ7"/>
<keyword evidence="1" id="KW-0812">Transmembrane</keyword>
<keyword evidence="1" id="KW-1133">Transmembrane helix</keyword>
<evidence type="ECO:0000259" key="2">
    <source>
        <dbReference type="Pfam" id="PF20151"/>
    </source>
</evidence>
<dbReference type="Proteomes" id="UP000053257">
    <property type="component" value="Unassembled WGS sequence"/>
</dbReference>
<dbReference type="OrthoDB" id="3263597at2759"/>
<feature type="transmembrane region" description="Helical" evidence="1">
    <location>
        <begin position="179"/>
        <end position="200"/>
    </location>
</feature>
<name>A0A0C3PFQ7_PHLG1</name>
<protein>
    <recommendedName>
        <fullName evidence="2">DUF6533 domain-containing protein</fullName>
    </recommendedName>
</protein>
<gene>
    <name evidence="3" type="ORF">PHLGIDRAFT_129483</name>
</gene>
<evidence type="ECO:0000256" key="1">
    <source>
        <dbReference type="SAM" id="Phobius"/>
    </source>
</evidence>